<evidence type="ECO:0000256" key="6">
    <source>
        <dbReference type="ARBA" id="ARBA00037784"/>
    </source>
</evidence>
<dbReference type="AlphaFoldDB" id="R7TN65"/>
<organism evidence="14">
    <name type="scientific">Capitella teleta</name>
    <name type="common">Polychaete worm</name>
    <dbReference type="NCBI Taxonomy" id="283909"/>
    <lineage>
        <taxon>Eukaryota</taxon>
        <taxon>Metazoa</taxon>
        <taxon>Spiralia</taxon>
        <taxon>Lophotrochozoa</taxon>
        <taxon>Annelida</taxon>
        <taxon>Polychaeta</taxon>
        <taxon>Sedentaria</taxon>
        <taxon>Scolecida</taxon>
        <taxon>Capitellidae</taxon>
        <taxon>Capitella</taxon>
    </lineage>
</organism>
<evidence type="ECO:0000256" key="1">
    <source>
        <dbReference type="ARBA" id="ARBA00022694"/>
    </source>
</evidence>
<keyword evidence="2" id="KW-0479">Metal-binding</keyword>
<comment type="similarity">
    <text evidence="7">Belongs to the ADAT1 family.</text>
</comment>
<dbReference type="EnsemblMetazoa" id="CapteT224434">
    <property type="protein sequence ID" value="CapteP224434"/>
    <property type="gene ID" value="CapteG224434"/>
</dbReference>
<reference evidence="15" key="3">
    <citation type="submission" date="2015-06" db="UniProtKB">
        <authorList>
            <consortium name="EnsemblMetazoa"/>
        </authorList>
    </citation>
    <scope>IDENTIFICATION</scope>
</reference>
<evidence type="ECO:0000256" key="4">
    <source>
        <dbReference type="ARBA" id="ARBA00022833"/>
    </source>
</evidence>
<dbReference type="PROSITE" id="PS50141">
    <property type="entry name" value="A_DEAMIN_EDITASE"/>
    <property type="match status" value="1"/>
</dbReference>
<dbReference type="PANTHER" id="PTHR46516">
    <property type="entry name" value="TRNA-SPECIFIC ADENOSINE DEAMINASE 1"/>
    <property type="match status" value="1"/>
</dbReference>
<feature type="region of interest" description="Disordered" evidence="12">
    <location>
        <begin position="184"/>
        <end position="235"/>
    </location>
</feature>
<evidence type="ECO:0000256" key="12">
    <source>
        <dbReference type="SAM" id="MobiDB-lite"/>
    </source>
</evidence>
<dbReference type="GO" id="GO:0008033">
    <property type="term" value="P:tRNA processing"/>
    <property type="evidence" value="ECO:0007669"/>
    <property type="project" value="UniProtKB-KW"/>
</dbReference>
<dbReference type="GO" id="GO:0046872">
    <property type="term" value="F:metal ion binding"/>
    <property type="evidence" value="ECO:0007669"/>
    <property type="project" value="UniProtKB-KW"/>
</dbReference>
<feature type="region of interest" description="Disordered" evidence="12">
    <location>
        <begin position="760"/>
        <end position="797"/>
    </location>
</feature>
<feature type="compositionally biased region" description="Polar residues" evidence="12">
    <location>
        <begin position="206"/>
        <end position="235"/>
    </location>
</feature>
<dbReference type="HOGENOM" id="CLU_304148_0_0_1"/>
<dbReference type="Pfam" id="PF02137">
    <property type="entry name" value="A_deamin"/>
    <property type="match status" value="1"/>
</dbReference>
<feature type="region of interest" description="Disordered" evidence="12">
    <location>
        <begin position="1"/>
        <end position="21"/>
    </location>
</feature>
<evidence type="ECO:0000256" key="10">
    <source>
        <dbReference type="ARBA" id="ARBA00041760"/>
    </source>
</evidence>
<dbReference type="EMBL" id="KB309217">
    <property type="protein sequence ID" value="ELT95084.1"/>
    <property type="molecule type" value="Genomic_DNA"/>
</dbReference>
<evidence type="ECO:0000256" key="2">
    <source>
        <dbReference type="ARBA" id="ARBA00022723"/>
    </source>
</evidence>
<comment type="function">
    <text evidence="6">Specifically deaminates adenosine-37 to inosine in tRNA-Ala.</text>
</comment>
<keyword evidence="1" id="KW-0819">tRNA processing</keyword>
<feature type="non-terminal residue" evidence="14">
    <location>
        <position position="978"/>
    </location>
</feature>
<keyword evidence="3" id="KW-0378">Hydrolase</keyword>
<evidence type="ECO:0000256" key="5">
    <source>
        <dbReference type="ARBA" id="ARBA00037026"/>
    </source>
</evidence>
<dbReference type="STRING" id="283909.R7TN65"/>
<evidence type="ECO:0000313" key="14">
    <source>
        <dbReference type="EMBL" id="ELT95084.1"/>
    </source>
</evidence>
<dbReference type="PANTHER" id="PTHR46516:SF1">
    <property type="entry name" value="TRNA-SPECIFIC ADENOSINE DEAMINASE 1"/>
    <property type="match status" value="1"/>
</dbReference>
<keyword evidence="4" id="KW-0862">Zinc</keyword>
<reference evidence="16" key="1">
    <citation type="submission" date="2012-12" db="EMBL/GenBank/DDBJ databases">
        <authorList>
            <person name="Hellsten U."/>
            <person name="Grimwood J."/>
            <person name="Chapman J.A."/>
            <person name="Shapiro H."/>
            <person name="Aerts A."/>
            <person name="Otillar R.P."/>
            <person name="Terry A.Y."/>
            <person name="Boore J.L."/>
            <person name="Simakov O."/>
            <person name="Marletaz F."/>
            <person name="Cho S.-J."/>
            <person name="Edsinger-Gonzales E."/>
            <person name="Havlak P."/>
            <person name="Kuo D.-H."/>
            <person name="Larsson T."/>
            <person name="Lv J."/>
            <person name="Arendt D."/>
            <person name="Savage R."/>
            <person name="Osoegawa K."/>
            <person name="de Jong P."/>
            <person name="Lindberg D.R."/>
            <person name="Seaver E.C."/>
            <person name="Weisblat D.A."/>
            <person name="Putnam N.H."/>
            <person name="Grigoriev I.V."/>
            <person name="Rokhsar D.S."/>
        </authorList>
    </citation>
    <scope>NUCLEOTIDE SEQUENCE</scope>
    <source>
        <strain evidence="16">I ESC-2004</strain>
    </source>
</reference>
<dbReference type="EC" id="3.5.4.34" evidence="8"/>
<dbReference type="SMART" id="SM00552">
    <property type="entry name" value="ADEAMc"/>
    <property type="match status" value="1"/>
</dbReference>
<gene>
    <name evidence="14" type="ORF">CAPTEDRAFT_224434</name>
</gene>
<dbReference type="EMBL" id="AMQN01002431">
    <property type="status" value="NOT_ANNOTATED_CDS"/>
    <property type="molecule type" value="Genomic_DNA"/>
</dbReference>
<feature type="compositionally biased region" description="Basic and acidic residues" evidence="12">
    <location>
        <begin position="777"/>
        <end position="796"/>
    </location>
</feature>
<dbReference type="OrthoDB" id="10268011at2759"/>
<comment type="cofactor">
    <cofactor evidence="5">
        <name>1D-myo-inositol hexakisphosphate</name>
        <dbReference type="ChEBI" id="CHEBI:58130"/>
    </cofactor>
</comment>
<dbReference type="GO" id="GO:0043829">
    <property type="term" value="F:tRNA-specific adenosine-37 deaminase activity"/>
    <property type="evidence" value="ECO:0007669"/>
    <property type="project" value="UniProtKB-EC"/>
</dbReference>
<evidence type="ECO:0000313" key="15">
    <source>
        <dbReference type="EnsemblMetazoa" id="CapteP224434"/>
    </source>
</evidence>
<dbReference type="InterPro" id="IPR016024">
    <property type="entry name" value="ARM-type_fold"/>
</dbReference>
<protein>
    <recommendedName>
        <fullName evidence="9">tRNA-specific adenosine deaminase 1</fullName>
        <ecNumber evidence="8">3.5.4.34</ecNumber>
    </recommendedName>
    <alternativeName>
        <fullName evidence="10">tRNA-specific adenosine-37 deaminase</fullName>
    </alternativeName>
</protein>
<sequence>MNAGPPSKKRRTKDEGELWDDGDEFSAEALENIDNLIASSQAPCQPSAVPRLVGKGTHRSHSAGEMGRPLQLREGATVPRVVRHPIIQPSRFGSASPISDSERQLQEKVSSLSRQLRDLQQSRDGQVTMLKNQMHEKNEEVARLRQEMAALVQTHVQQEGTLQKKCSSLAMQIDFKEQELQDAHSRRLQLQRQLQQNQKDPGSLKVPSSSPAKSNFPSTQSFMAQENSPRKTSTTVIACQTSPLKSTPQPQQLPPRSRRWVLKPSDQSRPSLLQHLLRAPSSGLQSLLSDGAEDAVLPLASDDALLLRLMPRIKAHLQTHLTVPSDSSVMCALHTLRVLLEHSDPARRVLLIDDPSYLTLLRDLSFSKNHQVSLSALTAASVLAKHSHIDNLQCFDSFLDRLPEAILCDGTEACLISAYLSLLSTLSQSASVRSLICSAGEDCLLLNIALLVRSKQPSTLSLAFIQLLSSLMSSDTSCLLSLSNNTCPCATALFPSLVICMHREVHTAHTDDASWAVLSRGFSLLHAQSLCHPLFTKLHSAVEAQYVQLICRMQSVLKQRQVNDELSLNALHELWDYEHDIPLSDEENMQQMDCSMNAEDFAEKVASLCHEKYASLPKKGKPQKGNREWTLMAAMVMTHHMGKGNAFLPDCGRDETVVSGAEPEYFNSMEVVSLATGTKCLSESKLKSNGCILHDSHAEILARRGFIRFLLAEIELCVCGGSRYVESTLDGAGKRLFNLKPSVRLHLFTSHTPCGDASIFPKSPSDDAGLPSLKRKNQSEERAKRLKTDEPKDIHRTGAKCVPGEEKQDRFEEGEGYHSLGLLRTKPGRGERTLSMSCSDKMAKWNVLGIQGALLSILMSAPVYLTSVIVGRCPYNEGAMKRALIDRISELEPCQISAPFRLNKPLLLQANQQDFEHSKTSFSSAGADPVASSAAVSWFIRGSSDELSVSVNGFKQGVTTKNIHKASAWSPLCKFKVM</sequence>
<accession>R7TN65</accession>
<keyword evidence="16" id="KW-1185">Reference proteome</keyword>
<dbReference type="InterPro" id="IPR002466">
    <property type="entry name" value="A_deamin"/>
</dbReference>
<evidence type="ECO:0000259" key="13">
    <source>
        <dbReference type="PROSITE" id="PS50141"/>
    </source>
</evidence>
<evidence type="ECO:0000256" key="11">
    <source>
        <dbReference type="ARBA" id="ARBA00047635"/>
    </source>
</evidence>
<name>R7TN65_CAPTE</name>
<dbReference type="Proteomes" id="UP000014760">
    <property type="component" value="Unassembled WGS sequence"/>
</dbReference>
<evidence type="ECO:0000313" key="16">
    <source>
        <dbReference type="Proteomes" id="UP000014760"/>
    </source>
</evidence>
<evidence type="ECO:0000256" key="8">
    <source>
        <dbReference type="ARBA" id="ARBA00038940"/>
    </source>
</evidence>
<proteinExistence type="inferred from homology"/>
<evidence type="ECO:0000256" key="7">
    <source>
        <dbReference type="ARBA" id="ARBA00038326"/>
    </source>
</evidence>
<evidence type="ECO:0000256" key="3">
    <source>
        <dbReference type="ARBA" id="ARBA00022801"/>
    </source>
</evidence>
<dbReference type="GO" id="GO:0003723">
    <property type="term" value="F:RNA binding"/>
    <property type="evidence" value="ECO:0007669"/>
    <property type="project" value="InterPro"/>
</dbReference>
<dbReference type="SUPFAM" id="SSF48371">
    <property type="entry name" value="ARM repeat"/>
    <property type="match status" value="1"/>
</dbReference>
<reference evidence="14 16" key="2">
    <citation type="journal article" date="2013" name="Nature">
        <title>Insights into bilaterian evolution from three spiralian genomes.</title>
        <authorList>
            <person name="Simakov O."/>
            <person name="Marletaz F."/>
            <person name="Cho S.J."/>
            <person name="Edsinger-Gonzales E."/>
            <person name="Havlak P."/>
            <person name="Hellsten U."/>
            <person name="Kuo D.H."/>
            <person name="Larsson T."/>
            <person name="Lv J."/>
            <person name="Arendt D."/>
            <person name="Savage R."/>
            <person name="Osoegawa K."/>
            <person name="de Jong P."/>
            <person name="Grimwood J."/>
            <person name="Chapman J.A."/>
            <person name="Shapiro H."/>
            <person name="Aerts A."/>
            <person name="Otillar R.P."/>
            <person name="Terry A.Y."/>
            <person name="Boore J.L."/>
            <person name="Grigoriev I.V."/>
            <person name="Lindberg D.R."/>
            <person name="Seaver E.C."/>
            <person name="Weisblat D.A."/>
            <person name="Putnam N.H."/>
            <person name="Rokhsar D.S."/>
        </authorList>
    </citation>
    <scope>NUCLEOTIDE SEQUENCE</scope>
    <source>
        <strain evidence="14 16">I ESC-2004</strain>
    </source>
</reference>
<comment type="catalytic activity">
    <reaction evidence="11">
        <text>adenosine(37) in tRNA(Ala) + H2O + H(+) = inosine(37) in tRNA(Ala) + NH4(+)</text>
        <dbReference type="Rhea" id="RHEA:50968"/>
        <dbReference type="Rhea" id="RHEA-COMP:12855"/>
        <dbReference type="Rhea" id="RHEA-COMP:12856"/>
        <dbReference type="ChEBI" id="CHEBI:15377"/>
        <dbReference type="ChEBI" id="CHEBI:15378"/>
        <dbReference type="ChEBI" id="CHEBI:28938"/>
        <dbReference type="ChEBI" id="CHEBI:74411"/>
        <dbReference type="ChEBI" id="CHEBI:82852"/>
        <dbReference type="EC" id="3.5.4.34"/>
    </reaction>
</comment>
<evidence type="ECO:0000256" key="9">
    <source>
        <dbReference type="ARBA" id="ARBA00040502"/>
    </source>
</evidence>
<feature type="domain" description="A to I editase" evidence="13">
    <location>
        <begin position="673"/>
        <end position="978"/>
    </location>
</feature>